<keyword evidence="2" id="KW-1185">Reference proteome</keyword>
<dbReference type="EMBL" id="DS986226">
    <property type="protein sequence ID" value="EDV18545.1"/>
    <property type="molecule type" value="Genomic_DNA"/>
</dbReference>
<evidence type="ECO:0000313" key="2">
    <source>
        <dbReference type="Proteomes" id="UP000009022"/>
    </source>
</evidence>
<dbReference type="AlphaFoldDB" id="B3SFF0"/>
<dbReference type="Proteomes" id="UP000009022">
    <property type="component" value="Unassembled WGS sequence"/>
</dbReference>
<accession>B3SFF0</accession>
<organism evidence="1 2">
    <name type="scientific">Trichoplax adhaerens</name>
    <name type="common">Trichoplax reptans</name>
    <dbReference type="NCBI Taxonomy" id="10228"/>
    <lineage>
        <taxon>Eukaryota</taxon>
        <taxon>Metazoa</taxon>
        <taxon>Placozoa</taxon>
        <taxon>Uniplacotomia</taxon>
        <taxon>Trichoplacea</taxon>
        <taxon>Trichoplacidae</taxon>
        <taxon>Trichoplax</taxon>
    </lineage>
</organism>
<dbReference type="InParanoid" id="B3SFF0"/>
<proteinExistence type="predicted"/>
<name>B3SFF0_TRIAD</name>
<dbReference type="RefSeq" id="XP_002118969.1">
    <property type="nucleotide sequence ID" value="XM_002118933.1"/>
</dbReference>
<dbReference type="GeneID" id="6760183"/>
<protein>
    <submittedName>
        <fullName evidence="1">Uncharacterized protein</fullName>
    </submittedName>
</protein>
<sequence>MNNHQHCHKCNHGQHTLASFVAEHPAETLAAFTTVTLVVAGIRDKMSNINPLVMFLPAISIKNIIKGVGVIFAVTEITGVTGITEKINEAVKYLQESVHTHDEKCEHHSNGKQEEVSADMQKLIDDVITVFPENSSFED</sequence>
<dbReference type="CTD" id="6760183"/>
<dbReference type="KEGG" id="tad:TRIADDRAFT_62946"/>
<reference evidence="1 2" key="1">
    <citation type="journal article" date="2008" name="Nature">
        <title>The Trichoplax genome and the nature of placozoans.</title>
        <authorList>
            <person name="Srivastava M."/>
            <person name="Begovic E."/>
            <person name="Chapman J."/>
            <person name="Putnam N.H."/>
            <person name="Hellsten U."/>
            <person name="Kawashima T."/>
            <person name="Kuo A."/>
            <person name="Mitros T."/>
            <person name="Salamov A."/>
            <person name="Carpenter M.L."/>
            <person name="Signorovitch A.Y."/>
            <person name="Moreno M.A."/>
            <person name="Kamm K."/>
            <person name="Grimwood J."/>
            <person name="Schmutz J."/>
            <person name="Shapiro H."/>
            <person name="Grigoriev I.V."/>
            <person name="Buss L.W."/>
            <person name="Schierwater B."/>
            <person name="Dellaporta S.L."/>
            <person name="Rokhsar D.S."/>
        </authorList>
    </citation>
    <scope>NUCLEOTIDE SEQUENCE [LARGE SCALE GENOMIC DNA]</scope>
    <source>
        <strain evidence="1 2">Grell-BS-1999</strain>
    </source>
</reference>
<evidence type="ECO:0000313" key="1">
    <source>
        <dbReference type="EMBL" id="EDV18545.1"/>
    </source>
</evidence>
<dbReference type="HOGENOM" id="CLU_1847658_0_0_1"/>
<gene>
    <name evidence="1" type="ORF">TRIADDRAFT_62946</name>
</gene>